<keyword evidence="2" id="KW-1185">Reference proteome</keyword>
<dbReference type="OMA" id="EPYKNAI"/>
<dbReference type="InterPro" id="IPR008928">
    <property type="entry name" value="6-hairpin_glycosidase_sf"/>
</dbReference>
<evidence type="ECO:0000313" key="2">
    <source>
        <dbReference type="Proteomes" id="UP000258309"/>
    </source>
</evidence>
<name>A0A3E2H2P7_SCYLI</name>
<evidence type="ECO:0000313" key="1">
    <source>
        <dbReference type="EMBL" id="RFU27664.1"/>
    </source>
</evidence>
<sequence>MTAITFPSALRYPSRTRPLRVVPLLLIFHCLVAFAFGASTIPKGSLSRQGMTQQPLSQDPPTVQLHIDEEDTKSVANPQSRNGSTDELAGSQTLHELIYALDVLQQDYFAVWQGIWPTSIDWTSAVIGTYVSAALSSLSASFSVPFSPAEPGSTSDKAAENLINKFYSQLVSSYFGQDAFGIRQEAYDDMLWVVLGWLESIKFITIHSALHYKSHDGSPWYGTQWIPAFAHRARLFWELASQGWDTTLCDGGMIWNPYLVPYKNAITNELYITASVSMYLYFPGDDNDSPFISEDPQNPILAPPHNHKYLTAAINAYNWLADSNMTDANGLYVDGYHVSGWTRPERGKNDTSSNTRCDARNEMVYTYNQGVLLSGQRGLFEATGRKRYLEDGHWLIESVIAATGYDLYLDHVIPEENNDGNNRGRRRLGKWHGLGRQGVLEEACDSTAICSQDGQTFKGIFFHHFTLFCAQLPVHILAFRSTNDVADAESYGAVQNWHDKKCARYARWVAHNANAALRTRDENGRFGMWWGAPNEDELSPSVNFDEDSEQVALPAQAVDYRNDGVLAGRGWRRNRKWQNFGATFDEYAKGDEHEEFISSDDRNIGTKDLNSRGRGRTVETQGGGLSVLTALWELVDRRKAF</sequence>
<dbReference type="GO" id="GO:0005975">
    <property type="term" value="P:carbohydrate metabolic process"/>
    <property type="evidence" value="ECO:0007669"/>
    <property type="project" value="InterPro"/>
</dbReference>
<dbReference type="Proteomes" id="UP000258309">
    <property type="component" value="Unassembled WGS sequence"/>
</dbReference>
<dbReference type="SUPFAM" id="SSF48208">
    <property type="entry name" value="Six-hairpin glycosidases"/>
    <property type="match status" value="1"/>
</dbReference>
<dbReference type="OrthoDB" id="4104179at2759"/>
<organism evidence="1 2">
    <name type="scientific">Scytalidium lignicola</name>
    <name type="common">Hyphomycete</name>
    <dbReference type="NCBI Taxonomy" id="5539"/>
    <lineage>
        <taxon>Eukaryota</taxon>
        <taxon>Fungi</taxon>
        <taxon>Dikarya</taxon>
        <taxon>Ascomycota</taxon>
        <taxon>Pezizomycotina</taxon>
        <taxon>Leotiomycetes</taxon>
        <taxon>Leotiomycetes incertae sedis</taxon>
        <taxon>Scytalidium</taxon>
    </lineage>
</organism>
<dbReference type="PANTHER" id="PTHR47791">
    <property type="entry name" value="MEIOTICALLY UP-REGULATED GENE 191 PROTEIN"/>
    <property type="match status" value="1"/>
</dbReference>
<feature type="non-terminal residue" evidence="1">
    <location>
        <position position="641"/>
    </location>
</feature>
<protein>
    <recommendedName>
        <fullName evidence="3">Mannan endo-1,6-alpha-mannosidase</fullName>
    </recommendedName>
</protein>
<dbReference type="InterPro" id="IPR053169">
    <property type="entry name" value="MUG_Protein"/>
</dbReference>
<evidence type="ECO:0008006" key="3">
    <source>
        <dbReference type="Google" id="ProtNLM"/>
    </source>
</evidence>
<dbReference type="STRING" id="5539.A0A3E2H2P7"/>
<proteinExistence type="predicted"/>
<dbReference type="EMBL" id="NCSJ02000195">
    <property type="protein sequence ID" value="RFU27664.1"/>
    <property type="molecule type" value="Genomic_DNA"/>
</dbReference>
<feature type="non-terminal residue" evidence="1">
    <location>
        <position position="1"/>
    </location>
</feature>
<comment type="caution">
    <text evidence="1">The sequence shown here is derived from an EMBL/GenBank/DDBJ whole genome shotgun (WGS) entry which is preliminary data.</text>
</comment>
<accession>A0A3E2H2P7</accession>
<reference evidence="1 2" key="1">
    <citation type="submission" date="2018-05" db="EMBL/GenBank/DDBJ databases">
        <title>Draft genome sequence of Scytalidium lignicola DSM 105466, a ubiquitous saprotrophic fungus.</title>
        <authorList>
            <person name="Buettner E."/>
            <person name="Gebauer A.M."/>
            <person name="Hofrichter M."/>
            <person name="Liers C."/>
            <person name="Kellner H."/>
        </authorList>
    </citation>
    <scope>NUCLEOTIDE SEQUENCE [LARGE SCALE GENOMIC DNA]</scope>
    <source>
        <strain evidence="1 2">DSM 105466</strain>
    </source>
</reference>
<dbReference type="InterPro" id="IPR005198">
    <property type="entry name" value="Glyco_hydro_76"/>
</dbReference>
<dbReference type="PANTHER" id="PTHR47791:SF2">
    <property type="entry name" value="ENDO MANNANASE, GH76 FAMILY (EUROFUNG)"/>
    <property type="match status" value="1"/>
</dbReference>
<dbReference type="Pfam" id="PF03663">
    <property type="entry name" value="Glyco_hydro_76"/>
    <property type="match status" value="1"/>
</dbReference>
<dbReference type="Gene3D" id="1.50.10.20">
    <property type="match status" value="1"/>
</dbReference>
<gene>
    <name evidence="1" type="ORF">B7463_g8671</name>
</gene>
<dbReference type="AlphaFoldDB" id="A0A3E2H2P7"/>